<sequence>MDTEQVRIYASPLRATIEELHGLPPALIQTAENDVLRDEGEAYARKLDQAGVPTTNTRYNGMIHDWGLLNPLATVPGVRSSIHEAAGQIKAALKK</sequence>
<dbReference type="Proteomes" id="UP000304900">
    <property type="component" value="Unassembled WGS sequence"/>
</dbReference>
<dbReference type="Pfam" id="PF07859">
    <property type="entry name" value="Abhydrolase_3"/>
    <property type="match status" value="1"/>
</dbReference>
<dbReference type="PANTHER" id="PTHR48081:SF8">
    <property type="entry name" value="ALPHA_BETA HYDROLASE FOLD-3 DOMAIN-CONTAINING PROTEIN-RELATED"/>
    <property type="match status" value="1"/>
</dbReference>
<dbReference type="InterPro" id="IPR050300">
    <property type="entry name" value="GDXG_lipolytic_enzyme"/>
</dbReference>
<dbReference type="AlphaFoldDB" id="A0A4U6DA85"/>
<feature type="domain" description="Alpha/beta hydrolase fold-3" evidence="2">
    <location>
        <begin position="8"/>
        <end position="66"/>
    </location>
</feature>
<dbReference type="InterPro" id="IPR013094">
    <property type="entry name" value="AB_hydrolase_3"/>
</dbReference>
<accession>A0A4U6DA85</accession>
<name>A0A4U6DA85_9BACT</name>
<evidence type="ECO:0000313" key="3">
    <source>
        <dbReference type="EMBL" id="TKT93615.1"/>
    </source>
</evidence>
<evidence type="ECO:0000313" key="4">
    <source>
        <dbReference type="Proteomes" id="UP000304900"/>
    </source>
</evidence>
<comment type="caution">
    <text evidence="3">The sequence shown here is derived from an EMBL/GenBank/DDBJ whole genome shotgun (WGS) entry which is preliminary data.</text>
</comment>
<reference evidence="3 4" key="1">
    <citation type="submission" date="2019-05" db="EMBL/GenBank/DDBJ databases">
        <title>Dyadobacter AR-3-8 sp. nov., isolated from arctic soil.</title>
        <authorList>
            <person name="Chaudhary D.K."/>
        </authorList>
    </citation>
    <scope>NUCLEOTIDE SEQUENCE [LARGE SCALE GENOMIC DNA]</scope>
    <source>
        <strain evidence="3 4">AR-3-8</strain>
    </source>
</reference>
<evidence type="ECO:0000256" key="1">
    <source>
        <dbReference type="ARBA" id="ARBA00022801"/>
    </source>
</evidence>
<proteinExistence type="predicted"/>
<dbReference type="GO" id="GO:0016787">
    <property type="term" value="F:hydrolase activity"/>
    <property type="evidence" value="ECO:0007669"/>
    <property type="project" value="UniProtKB-KW"/>
</dbReference>
<dbReference type="InterPro" id="IPR029058">
    <property type="entry name" value="AB_hydrolase_fold"/>
</dbReference>
<keyword evidence="1 3" id="KW-0378">Hydrolase</keyword>
<organism evidence="3 4">
    <name type="scientific">Dyadobacter frigoris</name>
    <dbReference type="NCBI Taxonomy" id="2576211"/>
    <lineage>
        <taxon>Bacteria</taxon>
        <taxon>Pseudomonadati</taxon>
        <taxon>Bacteroidota</taxon>
        <taxon>Cytophagia</taxon>
        <taxon>Cytophagales</taxon>
        <taxon>Spirosomataceae</taxon>
        <taxon>Dyadobacter</taxon>
    </lineage>
</organism>
<dbReference type="SUPFAM" id="SSF53474">
    <property type="entry name" value="alpha/beta-Hydrolases"/>
    <property type="match status" value="1"/>
</dbReference>
<dbReference type="PANTHER" id="PTHR48081">
    <property type="entry name" value="AB HYDROLASE SUPERFAMILY PROTEIN C4A8.06C"/>
    <property type="match status" value="1"/>
</dbReference>
<protein>
    <submittedName>
        <fullName evidence="3">Alpha/beta hydrolase</fullName>
    </submittedName>
</protein>
<keyword evidence="4" id="KW-1185">Reference proteome</keyword>
<gene>
    <name evidence="3" type="ORF">FDK13_05970</name>
</gene>
<dbReference type="EMBL" id="SZVO01000002">
    <property type="protein sequence ID" value="TKT93615.1"/>
    <property type="molecule type" value="Genomic_DNA"/>
</dbReference>
<dbReference type="OrthoDB" id="9815425at2"/>
<dbReference type="Gene3D" id="3.40.50.1820">
    <property type="entry name" value="alpha/beta hydrolase"/>
    <property type="match status" value="1"/>
</dbReference>
<evidence type="ECO:0000259" key="2">
    <source>
        <dbReference type="Pfam" id="PF07859"/>
    </source>
</evidence>